<dbReference type="EMBL" id="WKPO01000006">
    <property type="protein sequence ID" value="MSB48211.1"/>
    <property type="molecule type" value="Genomic_DNA"/>
</dbReference>
<dbReference type="Gene3D" id="3.30.110.150">
    <property type="entry name" value="SepF-like protein"/>
    <property type="match status" value="1"/>
</dbReference>
<dbReference type="PANTHER" id="PTHR35798">
    <property type="entry name" value="CELL DIVISION PROTEIN SEPF"/>
    <property type="match status" value="1"/>
</dbReference>
<keyword evidence="3" id="KW-0131">Cell cycle</keyword>
<dbReference type="InterPro" id="IPR007561">
    <property type="entry name" value="Cell_div_SepF/SepF-rel"/>
</dbReference>
<accession>A0A6I2RBP7</accession>
<dbReference type="InterPro" id="IPR038594">
    <property type="entry name" value="SepF-like_sf"/>
</dbReference>
<dbReference type="InterPro" id="IPR023052">
    <property type="entry name" value="Cell_div_SepF"/>
</dbReference>
<reference evidence="5 6" key="1">
    <citation type="journal article" date="2019" name="Nat. Med.">
        <title>A library of human gut bacterial isolates paired with longitudinal multiomics data enables mechanistic microbiome research.</title>
        <authorList>
            <person name="Poyet M."/>
            <person name="Groussin M."/>
            <person name="Gibbons S.M."/>
            <person name="Avila-Pacheco J."/>
            <person name="Jiang X."/>
            <person name="Kearney S.M."/>
            <person name="Perrotta A.R."/>
            <person name="Berdy B."/>
            <person name="Zhao S."/>
            <person name="Lieberman T.D."/>
            <person name="Swanson P.K."/>
            <person name="Smith M."/>
            <person name="Roesemann S."/>
            <person name="Alexander J.E."/>
            <person name="Rich S.A."/>
            <person name="Livny J."/>
            <person name="Vlamakis H."/>
            <person name="Clish C."/>
            <person name="Bullock K."/>
            <person name="Deik A."/>
            <person name="Scott J."/>
            <person name="Pierce K.A."/>
            <person name="Xavier R.J."/>
            <person name="Alm E.J."/>
        </authorList>
    </citation>
    <scope>NUCLEOTIDE SEQUENCE [LARGE SCALE GENOMIC DNA]</scope>
    <source>
        <strain evidence="5 6">BIOML-A5</strain>
    </source>
</reference>
<dbReference type="Proteomes" id="UP000429811">
    <property type="component" value="Unassembled WGS sequence"/>
</dbReference>
<evidence type="ECO:0000313" key="5">
    <source>
        <dbReference type="EMBL" id="MSB48211.1"/>
    </source>
</evidence>
<gene>
    <name evidence="5" type="ORF">GKE90_05785</name>
</gene>
<evidence type="ECO:0000256" key="4">
    <source>
        <dbReference type="ARBA" id="ARBA00044936"/>
    </source>
</evidence>
<protein>
    <submittedName>
        <fullName evidence="5">DUF552 domain-containing protein</fullName>
    </submittedName>
</protein>
<evidence type="ECO:0000256" key="1">
    <source>
        <dbReference type="ARBA" id="ARBA00022618"/>
    </source>
</evidence>
<comment type="function">
    <text evidence="4">Cell division protein that is part of the divisome complex and is recruited early to the Z-ring. Probably stimulates Z-ring formation, perhaps through the cross-linking of FtsZ protofilaments. Its function overlaps with FtsA.</text>
</comment>
<name>A0A6I2RBP7_FLAPL</name>
<keyword evidence="2" id="KW-0717">Septation</keyword>
<dbReference type="Pfam" id="PF04472">
    <property type="entry name" value="SepF"/>
    <property type="match status" value="1"/>
</dbReference>
<evidence type="ECO:0000256" key="3">
    <source>
        <dbReference type="ARBA" id="ARBA00023306"/>
    </source>
</evidence>
<proteinExistence type="predicted"/>
<keyword evidence="1" id="KW-0132">Cell division</keyword>
<dbReference type="GO" id="GO:0000917">
    <property type="term" value="P:division septum assembly"/>
    <property type="evidence" value="ECO:0007669"/>
    <property type="project" value="UniProtKB-KW"/>
</dbReference>
<evidence type="ECO:0000256" key="2">
    <source>
        <dbReference type="ARBA" id="ARBA00023210"/>
    </source>
</evidence>
<evidence type="ECO:0000313" key="6">
    <source>
        <dbReference type="Proteomes" id="UP000429811"/>
    </source>
</evidence>
<comment type="caution">
    <text evidence="5">The sequence shown here is derived from an EMBL/GenBank/DDBJ whole genome shotgun (WGS) entry which is preliminary data.</text>
</comment>
<dbReference type="PANTHER" id="PTHR35798:SF1">
    <property type="entry name" value="CELL DIVISION PROTEIN SEPF"/>
    <property type="match status" value="1"/>
</dbReference>
<dbReference type="AlphaFoldDB" id="A0A6I2RBP7"/>
<organism evidence="5 6">
    <name type="scientific">Flavonifractor plautii</name>
    <name type="common">Fusobacterium plautii</name>
    <dbReference type="NCBI Taxonomy" id="292800"/>
    <lineage>
        <taxon>Bacteria</taxon>
        <taxon>Bacillati</taxon>
        <taxon>Bacillota</taxon>
        <taxon>Clostridia</taxon>
        <taxon>Eubacteriales</taxon>
        <taxon>Oscillospiraceae</taxon>
        <taxon>Flavonifractor</taxon>
    </lineage>
</organism>
<sequence length="136" mass="15219">MSLLEGTFCSAPLYDSERGEKAIHRKAPLKWGGNRTTRQVRNMPHDSNIITIYQSWAGKIFIQAPMREQQALDIASLIKEGHIVVLNLERCGSVESQKLLDFISGAAYAREYKMNKIAVSTYLIAPPEVAIISLID</sequence>